<dbReference type="GO" id="GO:0004364">
    <property type="term" value="F:glutathione transferase activity"/>
    <property type="evidence" value="ECO:0007669"/>
    <property type="project" value="TreeGrafter"/>
</dbReference>
<sequence length="214" mass="23970">MTHPTPQLVLHDYFRSSASFRVRIALNLKGLDYERVEVSLIAGEQRSDAYLEQNAQGFVPMLVVDGEPIIQSMAIIDWLDRAFPEPRLIPEEAMPRAVALAQAQVIASDIHPLNNLRVLKYLKRDLGLNEQTKERWIATWIAQGFEALEAMAGDGRYLGGETPGIADCCLVPQIYNARRFEVPLADYPRLVAIDAACMEHEAFQRAQPDAVKPA</sequence>
<dbReference type="Pfam" id="PF13417">
    <property type="entry name" value="GST_N_3"/>
    <property type="match status" value="1"/>
</dbReference>
<dbReference type="CDD" id="cd03042">
    <property type="entry name" value="GST_N_Zeta"/>
    <property type="match status" value="1"/>
</dbReference>
<dbReference type="SUPFAM" id="SSF52833">
    <property type="entry name" value="Thioredoxin-like"/>
    <property type="match status" value="1"/>
</dbReference>
<feature type="domain" description="GST C-terminal" evidence="3">
    <location>
        <begin position="92"/>
        <end position="214"/>
    </location>
</feature>
<dbReference type="InterPro" id="IPR040079">
    <property type="entry name" value="Glutathione_S-Trfase"/>
</dbReference>
<dbReference type="EMBL" id="CP009122">
    <property type="protein sequence ID" value="AJA08438.1"/>
    <property type="molecule type" value="Genomic_DNA"/>
</dbReference>
<dbReference type="PROSITE" id="PS50405">
    <property type="entry name" value="GST_CTER"/>
    <property type="match status" value="1"/>
</dbReference>
<dbReference type="CDD" id="cd03191">
    <property type="entry name" value="GST_C_Zeta"/>
    <property type="match status" value="1"/>
</dbReference>
<keyword evidence="5" id="KW-1185">Reference proteome</keyword>
<protein>
    <submittedName>
        <fullName evidence="4">Maleylacetoacetate isomerase</fullName>
    </submittedName>
</protein>
<dbReference type="InterPro" id="IPR036249">
    <property type="entry name" value="Thioredoxin-like_sf"/>
</dbReference>
<dbReference type="PANTHER" id="PTHR42673">
    <property type="entry name" value="MALEYLACETOACETATE ISOMERASE"/>
    <property type="match status" value="1"/>
</dbReference>
<dbReference type="Pfam" id="PF13410">
    <property type="entry name" value="GST_C_2"/>
    <property type="match status" value="1"/>
</dbReference>
<dbReference type="SUPFAM" id="SSF47616">
    <property type="entry name" value="GST C-terminal domain-like"/>
    <property type="match status" value="1"/>
</dbReference>
<proteinExistence type="inferred from homology"/>
<evidence type="ECO:0000313" key="4">
    <source>
        <dbReference type="EMBL" id="AJA08438.1"/>
    </source>
</evidence>
<dbReference type="SFLD" id="SFLDG00358">
    <property type="entry name" value="Main_(cytGST)"/>
    <property type="match status" value="1"/>
</dbReference>
<dbReference type="NCBIfam" id="TIGR01262">
    <property type="entry name" value="maiA"/>
    <property type="match status" value="1"/>
</dbReference>
<dbReference type="Gene3D" id="3.40.30.10">
    <property type="entry name" value="Glutaredoxin"/>
    <property type="match status" value="1"/>
</dbReference>
<dbReference type="GO" id="GO:0006749">
    <property type="term" value="P:glutathione metabolic process"/>
    <property type="evidence" value="ECO:0007669"/>
    <property type="project" value="TreeGrafter"/>
</dbReference>
<evidence type="ECO:0000259" key="3">
    <source>
        <dbReference type="PROSITE" id="PS50405"/>
    </source>
</evidence>
<dbReference type="InterPro" id="IPR034330">
    <property type="entry name" value="GST_Zeta_C"/>
</dbReference>
<evidence type="ECO:0000259" key="2">
    <source>
        <dbReference type="PROSITE" id="PS50404"/>
    </source>
</evidence>
<feature type="domain" description="GST N-terminal" evidence="2">
    <location>
        <begin position="6"/>
        <end position="87"/>
    </location>
</feature>
<dbReference type="SFLD" id="SFLDS00019">
    <property type="entry name" value="Glutathione_Transferase_(cytos"/>
    <property type="match status" value="1"/>
</dbReference>
<dbReference type="GO" id="GO:0016034">
    <property type="term" value="F:maleylacetoacetate isomerase activity"/>
    <property type="evidence" value="ECO:0007669"/>
    <property type="project" value="TreeGrafter"/>
</dbReference>
<dbReference type="Proteomes" id="UP000030907">
    <property type="component" value="Chromosome"/>
</dbReference>
<name>A0A0A7PGR5_9SPHN</name>
<dbReference type="OrthoDB" id="509852at2"/>
<comment type="similarity">
    <text evidence="1">Belongs to the GST superfamily. Zeta family.</text>
</comment>
<evidence type="ECO:0000256" key="1">
    <source>
        <dbReference type="ARBA" id="ARBA00010007"/>
    </source>
</evidence>
<reference evidence="4 5" key="1">
    <citation type="journal article" date="2015" name="Int. J. Syst. Evol. Microbiol.">
        <title>Description of Sphingopyxis fribergensis sp. nov. - a soil bacterium with the ability to degrade styrene and phenylacetic acid.</title>
        <authorList>
            <person name="Oelschlagel M."/>
            <person name="Ruckert C."/>
            <person name="Kalinowski J."/>
            <person name="Schmidt G."/>
            <person name="Schlomann M."/>
            <person name="Tischler D."/>
        </authorList>
    </citation>
    <scope>NUCLEOTIDE SEQUENCE [LARGE SCALE GENOMIC DNA]</scope>
    <source>
        <strain evidence="4 5">Kp5.2</strain>
    </source>
</reference>
<dbReference type="HOGENOM" id="CLU_011226_20_1_5"/>
<dbReference type="GO" id="GO:0005737">
    <property type="term" value="C:cytoplasm"/>
    <property type="evidence" value="ECO:0007669"/>
    <property type="project" value="InterPro"/>
</dbReference>
<dbReference type="InterPro" id="IPR010987">
    <property type="entry name" value="Glutathione-S-Trfase_C-like"/>
</dbReference>
<dbReference type="PANTHER" id="PTHR42673:SF4">
    <property type="entry name" value="MALEYLACETOACETATE ISOMERASE"/>
    <property type="match status" value="1"/>
</dbReference>
<organism evidence="4 5">
    <name type="scientific">Sphingopyxis fribergensis</name>
    <dbReference type="NCBI Taxonomy" id="1515612"/>
    <lineage>
        <taxon>Bacteria</taxon>
        <taxon>Pseudomonadati</taxon>
        <taxon>Pseudomonadota</taxon>
        <taxon>Alphaproteobacteria</taxon>
        <taxon>Sphingomonadales</taxon>
        <taxon>Sphingomonadaceae</taxon>
        <taxon>Sphingopyxis</taxon>
    </lineage>
</organism>
<evidence type="ECO:0000313" key="5">
    <source>
        <dbReference type="Proteomes" id="UP000030907"/>
    </source>
</evidence>
<dbReference type="KEGG" id="sphk:SKP52_07590"/>
<dbReference type="InterPro" id="IPR005955">
    <property type="entry name" value="GST_Zeta"/>
</dbReference>
<dbReference type="InterPro" id="IPR036282">
    <property type="entry name" value="Glutathione-S-Trfase_C_sf"/>
</dbReference>
<dbReference type="PROSITE" id="PS50404">
    <property type="entry name" value="GST_NTER"/>
    <property type="match status" value="1"/>
</dbReference>
<dbReference type="InterPro" id="IPR034333">
    <property type="entry name" value="GST_Zeta_N"/>
</dbReference>
<dbReference type="RefSeq" id="WP_039573470.1">
    <property type="nucleotide sequence ID" value="NZ_CP009122.1"/>
</dbReference>
<accession>A0A0A7PGR5</accession>
<dbReference type="GO" id="GO:0006559">
    <property type="term" value="P:L-phenylalanine catabolic process"/>
    <property type="evidence" value="ECO:0007669"/>
    <property type="project" value="TreeGrafter"/>
</dbReference>
<dbReference type="InterPro" id="IPR004045">
    <property type="entry name" value="Glutathione_S-Trfase_N"/>
</dbReference>
<dbReference type="Gene3D" id="1.20.1050.10">
    <property type="match status" value="1"/>
</dbReference>
<dbReference type="STRING" id="1515612.SKP52_07590"/>
<gene>
    <name evidence="4" type="ORF">SKP52_07590</name>
</gene>
<keyword evidence="4" id="KW-0413">Isomerase</keyword>
<dbReference type="AlphaFoldDB" id="A0A0A7PGR5"/>